<proteinExistence type="predicted"/>
<organism evidence="1 2">
    <name type="scientific">Cotesia glomerata</name>
    <name type="common">Lepidopteran parasitic wasp</name>
    <name type="synonym">Apanteles glomeratus</name>
    <dbReference type="NCBI Taxonomy" id="32391"/>
    <lineage>
        <taxon>Eukaryota</taxon>
        <taxon>Metazoa</taxon>
        <taxon>Ecdysozoa</taxon>
        <taxon>Arthropoda</taxon>
        <taxon>Hexapoda</taxon>
        <taxon>Insecta</taxon>
        <taxon>Pterygota</taxon>
        <taxon>Neoptera</taxon>
        <taxon>Endopterygota</taxon>
        <taxon>Hymenoptera</taxon>
        <taxon>Apocrita</taxon>
        <taxon>Ichneumonoidea</taxon>
        <taxon>Braconidae</taxon>
        <taxon>Microgastrinae</taxon>
        <taxon>Cotesia</taxon>
    </lineage>
</organism>
<accession>A0AAV7J8C4</accession>
<name>A0AAV7J8C4_COTGL</name>
<comment type="caution">
    <text evidence="1">The sequence shown here is derived from an EMBL/GenBank/DDBJ whole genome shotgun (WGS) entry which is preliminary data.</text>
</comment>
<gene>
    <name evidence="1" type="ORF">KQX54_010853</name>
</gene>
<reference evidence="1 2" key="1">
    <citation type="journal article" date="2021" name="J. Hered.">
        <title>A chromosome-level genome assembly of the parasitoid wasp, Cotesia glomerata (Hymenoptera: Braconidae).</title>
        <authorList>
            <person name="Pinto B.J."/>
            <person name="Weis J.J."/>
            <person name="Gamble T."/>
            <person name="Ode P.J."/>
            <person name="Paul R."/>
            <person name="Zaspel J.M."/>
        </authorList>
    </citation>
    <scope>NUCLEOTIDE SEQUENCE [LARGE SCALE GENOMIC DNA]</scope>
    <source>
        <strain evidence="1">CgM1</strain>
    </source>
</reference>
<evidence type="ECO:0000313" key="2">
    <source>
        <dbReference type="Proteomes" id="UP000826195"/>
    </source>
</evidence>
<dbReference type="EMBL" id="JAHXZJ010000001">
    <property type="protein sequence ID" value="KAH0567582.1"/>
    <property type="molecule type" value="Genomic_DNA"/>
</dbReference>
<dbReference type="Proteomes" id="UP000826195">
    <property type="component" value="Unassembled WGS sequence"/>
</dbReference>
<keyword evidence="2" id="KW-1185">Reference proteome</keyword>
<dbReference type="AlphaFoldDB" id="A0AAV7J8C4"/>
<sequence>MTRSIDVSRSFDLLKMKTQAQAQTKYANYSEWMGIGRKKANVCVVKKVKKLRYKYLLCPAWEIEFPNVFSDAQSEIQNS</sequence>
<protein>
    <submittedName>
        <fullName evidence="1">Uncharacterized protein</fullName>
    </submittedName>
</protein>
<evidence type="ECO:0000313" key="1">
    <source>
        <dbReference type="EMBL" id="KAH0567582.1"/>
    </source>
</evidence>